<dbReference type="InterPro" id="IPR013368">
    <property type="entry name" value="YecD_YerC"/>
</dbReference>
<dbReference type="InterPro" id="IPR010921">
    <property type="entry name" value="Trp_repressor/repl_initiator"/>
</dbReference>
<evidence type="ECO:0008006" key="3">
    <source>
        <dbReference type="Google" id="ProtNLM"/>
    </source>
</evidence>
<dbReference type="PANTHER" id="PTHR40080">
    <property type="entry name" value="LMO1763 PROTEIN"/>
    <property type="match status" value="1"/>
</dbReference>
<dbReference type="InterPro" id="IPR038116">
    <property type="entry name" value="TrpR-like_sf"/>
</dbReference>
<feature type="non-terminal residue" evidence="1">
    <location>
        <position position="103"/>
    </location>
</feature>
<evidence type="ECO:0000313" key="2">
    <source>
        <dbReference type="Proteomes" id="UP000178380"/>
    </source>
</evidence>
<protein>
    <recommendedName>
        <fullName evidence="3">TrpR like protein, YerC/YecD</fullName>
    </recommendedName>
</protein>
<sequence length="103" mass="11932">MTKFSYKSKLTKSDQEELLMDFCDSLSLIKNSREAAQFLKDLLSPQEVEMLAKRIKIAELLLSGWSYKRIIDYLKVGEGKVARISEWLKLTGDGYRLITVRLK</sequence>
<comment type="caution">
    <text evidence="1">The sequence shown here is derived from an EMBL/GenBank/DDBJ whole genome shotgun (WGS) entry which is preliminary data.</text>
</comment>
<reference evidence="1 2" key="1">
    <citation type="journal article" date="2016" name="Nat. Commun.">
        <title>Thousands of microbial genomes shed light on interconnected biogeochemical processes in an aquifer system.</title>
        <authorList>
            <person name="Anantharaman K."/>
            <person name="Brown C.T."/>
            <person name="Hug L.A."/>
            <person name="Sharon I."/>
            <person name="Castelle C.J."/>
            <person name="Probst A.J."/>
            <person name="Thomas B.C."/>
            <person name="Singh A."/>
            <person name="Wilkins M.J."/>
            <person name="Karaoz U."/>
            <person name="Brodie E.L."/>
            <person name="Williams K.H."/>
            <person name="Hubbard S.S."/>
            <person name="Banfield J.F."/>
        </authorList>
    </citation>
    <scope>NUCLEOTIDE SEQUENCE [LARGE SCALE GENOMIC DNA]</scope>
</reference>
<dbReference type="AlphaFoldDB" id="A0A1G2I065"/>
<dbReference type="EMBL" id="MHOR01000001">
    <property type="protein sequence ID" value="OGZ67830.1"/>
    <property type="molecule type" value="Genomic_DNA"/>
</dbReference>
<dbReference type="PANTHER" id="PTHR40080:SF1">
    <property type="entry name" value="TRPR-LIKE PROTEIN YERC_YECD"/>
    <property type="match status" value="1"/>
</dbReference>
<dbReference type="SUPFAM" id="SSF48295">
    <property type="entry name" value="TrpR-like"/>
    <property type="match status" value="1"/>
</dbReference>
<dbReference type="GO" id="GO:0043565">
    <property type="term" value="F:sequence-specific DNA binding"/>
    <property type="evidence" value="ECO:0007669"/>
    <property type="project" value="InterPro"/>
</dbReference>
<dbReference type="GO" id="GO:0003700">
    <property type="term" value="F:DNA-binding transcription factor activity"/>
    <property type="evidence" value="ECO:0007669"/>
    <property type="project" value="InterPro"/>
</dbReference>
<organism evidence="1 2">
    <name type="scientific">Candidatus Staskawiczbacteria bacterium RIFCSPHIGHO2_02_FULL_34_10</name>
    <dbReference type="NCBI Taxonomy" id="1802205"/>
    <lineage>
        <taxon>Bacteria</taxon>
        <taxon>Candidatus Staskawicziibacteriota</taxon>
    </lineage>
</organism>
<dbReference type="Gene3D" id="1.10.1270.10">
    <property type="entry name" value="TrpR-like"/>
    <property type="match status" value="1"/>
</dbReference>
<dbReference type="Proteomes" id="UP000178380">
    <property type="component" value="Unassembled WGS sequence"/>
</dbReference>
<dbReference type="Pfam" id="PF01371">
    <property type="entry name" value="Trp_repressor"/>
    <property type="match status" value="1"/>
</dbReference>
<evidence type="ECO:0000313" key="1">
    <source>
        <dbReference type="EMBL" id="OGZ67830.1"/>
    </source>
</evidence>
<name>A0A1G2I065_9BACT</name>
<dbReference type="InterPro" id="IPR000831">
    <property type="entry name" value="Trp_repress"/>
</dbReference>
<accession>A0A1G2I065</accession>
<proteinExistence type="predicted"/>
<gene>
    <name evidence="1" type="ORF">A3C58_01345</name>
</gene>